<evidence type="ECO:0000313" key="6">
    <source>
        <dbReference type="Proteomes" id="UP000479190"/>
    </source>
</evidence>
<dbReference type="PROSITE" id="PS50088">
    <property type="entry name" value="ANK_REPEAT"/>
    <property type="match status" value="2"/>
</dbReference>
<dbReference type="OrthoDB" id="3246549at2759"/>
<dbReference type="InterPro" id="IPR002110">
    <property type="entry name" value="Ankyrin_rpt"/>
</dbReference>
<keyword evidence="2 3" id="KW-0040">ANK repeat</keyword>
<dbReference type="GO" id="GO:0085020">
    <property type="term" value="P:protein K6-linked ubiquitination"/>
    <property type="evidence" value="ECO:0007669"/>
    <property type="project" value="TreeGrafter"/>
</dbReference>
<feature type="region of interest" description="Disordered" evidence="4">
    <location>
        <begin position="464"/>
        <end position="494"/>
    </location>
</feature>
<evidence type="ECO:0000256" key="4">
    <source>
        <dbReference type="SAM" id="MobiDB-lite"/>
    </source>
</evidence>
<gene>
    <name evidence="5" type="ORF">TBRA_LOCUS14366</name>
</gene>
<proteinExistence type="predicted"/>
<feature type="repeat" description="ANK" evidence="3">
    <location>
        <begin position="266"/>
        <end position="298"/>
    </location>
</feature>
<evidence type="ECO:0000256" key="3">
    <source>
        <dbReference type="PROSITE-ProRule" id="PRU00023"/>
    </source>
</evidence>
<dbReference type="GO" id="GO:0070531">
    <property type="term" value="C:BRCA1-A complex"/>
    <property type="evidence" value="ECO:0007669"/>
    <property type="project" value="TreeGrafter"/>
</dbReference>
<keyword evidence="6" id="KW-1185">Reference proteome</keyword>
<organism evidence="5 6">
    <name type="scientific">Trichogramma brassicae</name>
    <dbReference type="NCBI Taxonomy" id="86971"/>
    <lineage>
        <taxon>Eukaryota</taxon>
        <taxon>Metazoa</taxon>
        <taxon>Ecdysozoa</taxon>
        <taxon>Arthropoda</taxon>
        <taxon>Hexapoda</taxon>
        <taxon>Insecta</taxon>
        <taxon>Pterygota</taxon>
        <taxon>Neoptera</taxon>
        <taxon>Endopterygota</taxon>
        <taxon>Hymenoptera</taxon>
        <taxon>Apocrita</taxon>
        <taxon>Proctotrupomorpha</taxon>
        <taxon>Chalcidoidea</taxon>
        <taxon>Trichogrammatidae</taxon>
        <taxon>Trichogramma</taxon>
    </lineage>
</organism>
<dbReference type="PANTHER" id="PTHR24171">
    <property type="entry name" value="ANKYRIN REPEAT DOMAIN-CONTAINING PROTEIN 39-RELATED"/>
    <property type="match status" value="1"/>
</dbReference>
<dbReference type="Proteomes" id="UP000479190">
    <property type="component" value="Unassembled WGS sequence"/>
</dbReference>
<evidence type="ECO:0000256" key="1">
    <source>
        <dbReference type="ARBA" id="ARBA00022737"/>
    </source>
</evidence>
<keyword evidence="1" id="KW-0677">Repeat</keyword>
<feature type="compositionally biased region" description="Low complexity" evidence="4">
    <location>
        <begin position="464"/>
        <end position="492"/>
    </location>
</feature>
<dbReference type="Gene3D" id="1.25.40.20">
    <property type="entry name" value="Ankyrin repeat-containing domain"/>
    <property type="match status" value="2"/>
</dbReference>
<feature type="region of interest" description="Disordered" evidence="4">
    <location>
        <begin position="385"/>
        <end position="439"/>
    </location>
</feature>
<dbReference type="PROSITE" id="PS50297">
    <property type="entry name" value="ANK_REP_REGION"/>
    <property type="match status" value="1"/>
</dbReference>
<evidence type="ECO:0000256" key="2">
    <source>
        <dbReference type="ARBA" id="ARBA00023043"/>
    </source>
</evidence>
<name>A0A6H5IYC0_9HYME</name>
<protein>
    <submittedName>
        <fullName evidence="5">Uncharacterized protein</fullName>
    </submittedName>
</protein>
<accession>A0A6H5IYC0</accession>
<reference evidence="5 6" key="1">
    <citation type="submission" date="2020-02" db="EMBL/GenBank/DDBJ databases">
        <authorList>
            <person name="Ferguson B K."/>
        </authorList>
    </citation>
    <scope>NUCLEOTIDE SEQUENCE [LARGE SCALE GENOMIC DNA]</scope>
</reference>
<dbReference type="SUPFAM" id="SSF48403">
    <property type="entry name" value="Ankyrin repeat"/>
    <property type="match status" value="1"/>
</dbReference>
<dbReference type="PANTHER" id="PTHR24171:SF8">
    <property type="entry name" value="BRCA1-ASSOCIATED RING DOMAIN PROTEIN 1"/>
    <property type="match status" value="1"/>
</dbReference>
<feature type="compositionally biased region" description="Basic residues" evidence="4">
    <location>
        <begin position="421"/>
        <end position="431"/>
    </location>
</feature>
<dbReference type="GO" id="GO:0031436">
    <property type="term" value="C:BRCA1-BARD1 complex"/>
    <property type="evidence" value="ECO:0007669"/>
    <property type="project" value="TreeGrafter"/>
</dbReference>
<feature type="repeat" description="ANK" evidence="3">
    <location>
        <begin position="179"/>
        <end position="211"/>
    </location>
</feature>
<evidence type="ECO:0000313" key="5">
    <source>
        <dbReference type="EMBL" id="CAB0042762.1"/>
    </source>
</evidence>
<dbReference type="SMART" id="SM00248">
    <property type="entry name" value="ANK"/>
    <property type="match status" value="4"/>
</dbReference>
<dbReference type="AlphaFoldDB" id="A0A6H5IYC0"/>
<dbReference type="Pfam" id="PF12796">
    <property type="entry name" value="Ank_2"/>
    <property type="match status" value="1"/>
</dbReference>
<dbReference type="GO" id="GO:0004842">
    <property type="term" value="F:ubiquitin-protein transferase activity"/>
    <property type="evidence" value="ECO:0007669"/>
    <property type="project" value="TreeGrafter"/>
</dbReference>
<dbReference type="InterPro" id="IPR036770">
    <property type="entry name" value="Ankyrin_rpt-contain_sf"/>
</dbReference>
<dbReference type="EMBL" id="CADCXV010001216">
    <property type="protein sequence ID" value="CAB0042762.1"/>
    <property type="molecule type" value="Genomic_DNA"/>
</dbReference>
<sequence length="584" mass="65764">MSLNETTEHLHLLSNEFKTRLKSIKDIDARRTEYCRISGEWGVKYGIRGIEILYELMNSESLFPSVEDRLFFLKFAVTKKWWDMVNYLEQSGLKIHEVMFEDGKSALHYLAGIYESLESSDYKSSTINIITYSFVNNPQRNYCDNHGYTYLHGACMAGKERAVNSLLSQEGVDVHIDTYTRSLLYIACQHRRENCVKILLEHGADPNKGDREQQSTPLHALALPCLCDCVCFSDYTCYSCDYRRPVDEIVKMLVDKGAQIEAHNCHGDTPLQSAVSRFDVELTRALLKYGASLSNLNEDKMFSASFTSIEMKCYPLTFNMIQVMQLLQSAGYKMGFLTRLRMMKYWIRVRGNEIDYIIGDGMRNGFLVYFYYGIKNSSLEVSHEDAGLEPGATGGNIELTITKSPRGGKSSSSSSSTGAVKKQHHHHHHHHDSSATTTTKAEIVTHEPRMGSIGQAIFGTSLSGVGSSTSTTTTTTQQQQQQQTQSSTGGSSNPFVVRDIRRAAADQPTAAEPALAHVQDAGAADLFMTDYCSLNLPQNVCLEVAKNMSDEDLFRLFEQTNIDDIIDQQSKYVDYRIRYVRLTL</sequence>